<reference evidence="2 3" key="1">
    <citation type="journal article" date="2019" name="Int. J. Syst. Evol. Microbiol.">
        <title>The Global Catalogue of Microorganisms (GCM) 10K type strain sequencing project: providing services to taxonomists for standard genome sequencing and annotation.</title>
        <authorList>
            <consortium name="The Broad Institute Genomics Platform"/>
            <consortium name="The Broad Institute Genome Sequencing Center for Infectious Disease"/>
            <person name="Wu L."/>
            <person name="Ma J."/>
        </authorList>
    </citation>
    <scope>NUCLEOTIDE SEQUENCE [LARGE SCALE GENOMIC DNA]</scope>
    <source>
        <strain evidence="2 3">JCM 16114</strain>
    </source>
</reference>
<dbReference type="RefSeq" id="WP_344478418.1">
    <property type="nucleotide sequence ID" value="NZ_BAAAQX010000012.1"/>
</dbReference>
<keyword evidence="1" id="KW-0812">Transmembrane</keyword>
<protein>
    <submittedName>
        <fullName evidence="2">Uncharacterized protein</fullName>
    </submittedName>
</protein>
<dbReference type="Proteomes" id="UP001499843">
    <property type="component" value="Unassembled WGS sequence"/>
</dbReference>
<keyword evidence="1" id="KW-0472">Membrane</keyword>
<organism evidence="2 3">
    <name type="scientific">Nonomuraea monospora</name>
    <dbReference type="NCBI Taxonomy" id="568818"/>
    <lineage>
        <taxon>Bacteria</taxon>
        <taxon>Bacillati</taxon>
        <taxon>Actinomycetota</taxon>
        <taxon>Actinomycetes</taxon>
        <taxon>Streptosporangiales</taxon>
        <taxon>Streptosporangiaceae</taxon>
        <taxon>Nonomuraea</taxon>
    </lineage>
</organism>
<comment type="caution">
    <text evidence="2">The sequence shown here is derived from an EMBL/GenBank/DDBJ whole genome shotgun (WGS) entry which is preliminary data.</text>
</comment>
<keyword evidence="1" id="KW-1133">Transmembrane helix</keyword>
<feature type="transmembrane region" description="Helical" evidence="1">
    <location>
        <begin position="6"/>
        <end position="23"/>
    </location>
</feature>
<keyword evidence="3" id="KW-1185">Reference proteome</keyword>
<gene>
    <name evidence="2" type="ORF">GCM10009850_047970</name>
</gene>
<evidence type="ECO:0000313" key="2">
    <source>
        <dbReference type="EMBL" id="GAA2209339.1"/>
    </source>
</evidence>
<dbReference type="EMBL" id="BAAAQX010000012">
    <property type="protein sequence ID" value="GAA2209339.1"/>
    <property type="molecule type" value="Genomic_DNA"/>
</dbReference>
<name>A0ABN3CJ35_9ACTN</name>
<evidence type="ECO:0000256" key="1">
    <source>
        <dbReference type="SAM" id="Phobius"/>
    </source>
</evidence>
<sequence>MVNYLIVALNIAVLIEFAVLHVMSRRLIAKTNQALAQYEAAVQAHPVVREAEHRTGITFKTINNLDRREVR</sequence>
<evidence type="ECO:0000313" key="3">
    <source>
        <dbReference type="Proteomes" id="UP001499843"/>
    </source>
</evidence>
<accession>A0ABN3CJ35</accession>
<proteinExistence type="predicted"/>